<organism evidence="2 3">
    <name type="scientific">Corallococcus exercitus</name>
    <dbReference type="NCBI Taxonomy" id="2316736"/>
    <lineage>
        <taxon>Bacteria</taxon>
        <taxon>Pseudomonadati</taxon>
        <taxon>Myxococcota</taxon>
        <taxon>Myxococcia</taxon>
        <taxon>Myxococcales</taxon>
        <taxon>Cystobacterineae</taxon>
        <taxon>Myxococcaceae</taxon>
        <taxon>Corallococcus</taxon>
    </lineage>
</organism>
<keyword evidence="1" id="KW-0732">Signal</keyword>
<protein>
    <submittedName>
        <fullName evidence="2">Uncharacterized protein</fullName>
    </submittedName>
</protein>
<dbReference type="Proteomes" id="UP000563426">
    <property type="component" value="Unassembled WGS sequence"/>
</dbReference>
<name>A0A3A8IA44_9BACT</name>
<keyword evidence="3" id="KW-1185">Reference proteome</keyword>
<reference evidence="2 3" key="1">
    <citation type="submission" date="2020-05" db="EMBL/GenBank/DDBJ databases">
        <authorList>
            <person name="Whitworth D."/>
        </authorList>
    </citation>
    <scope>NUCLEOTIDE SEQUENCE [LARGE SCALE GENOMIC DNA]</scope>
    <source>
        <strain evidence="2 3">AB043B</strain>
    </source>
</reference>
<evidence type="ECO:0000313" key="2">
    <source>
        <dbReference type="EMBL" id="NOK36006.1"/>
    </source>
</evidence>
<feature type="chain" id="PRO_5044076076" evidence="1">
    <location>
        <begin position="21"/>
        <end position="143"/>
    </location>
</feature>
<evidence type="ECO:0000313" key="3">
    <source>
        <dbReference type="Proteomes" id="UP000563426"/>
    </source>
</evidence>
<gene>
    <name evidence="2" type="ORF">HMI49_22650</name>
</gene>
<proteinExistence type="predicted"/>
<dbReference type="EMBL" id="JABFJV010000139">
    <property type="protein sequence ID" value="NOK36006.1"/>
    <property type="molecule type" value="Genomic_DNA"/>
</dbReference>
<dbReference type="OrthoDB" id="5518281at2"/>
<evidence type="ECO:0000256" key="1">
    <source>
        <dbReference type="SAM" id="SignalP"/>
    </source>
</evidence>
<comment type="caution">
    <text evidence="2">The sequence shown here is derived from an EMBL/GenBank/DDBJ whole genome shotgun (WGS) entry which is preliminary data.</text>
</comment>
<sequence>MKAFRSAVVAALFLSLPALAAPVVHSIWSSHGIYVFDNTGHYNVTSSNTVISWNQSTNTAFANFHGFAGGNEYDFELVGSPASATSAFDITGLWNIRRNGSLICTGCQGTAYGLDQPVGSYIKFYDATNVFHFSAYVDARKDY</sequence>
<dbReference type="AlphaFoldDB" id="A0A3A8IA44"/>
<dbReference type="RefSeq" id="WP_120525159.1">
    <property type="nucleotide sequence ID" value="NZ_RAVW01000057.1"/>
</dbReference>
<accession>A0A3A8IA44</accession>
<feature type="signal peptide" evidence="1">
    <location>
        <begin position="1"/>
        <end position="20"/>
    </location>
</feature>